<evidence type="ECO:0000313" key="2">
    <source>
        <dbReference type="Proteomes" id="UP000018339"/>
    </source>
</evidence>
<name>A0A7U9J9T4_GEOTM</name>
<protein>
    <submittedName>
        <fullName evidence="1">Uncharacterized protein</fullName>
    </submittedName>
</protein>
<accession>A0A7U9J9T4</accession>
<gene>
    <name evidence="1" type="ORF">T260_12815</name>
</gene>
<comment type="caution">
    <text evidence="1">The sequence shown here is derived from an EMBL/GenBank/DDBJ whole genome shotgun (WGS) entry which is preliminary data.</text>
</comment>
<reference evidence="1 2" key="1">
    <citation type="journal article" date="2014" name="Genome Announc.">
        <title>Draft Genome Sequence of Geobacillus thermopakistaniensis Strain MAS1.</title>
        <authorList>
            <person name="Siddiqui M.A."/>
            <person name="Rashid N."/>
            <person name="Ayyampalayam S."/>
            <person name="Whitman W.B."/>
        </authorList>
    </citation>
    <scope>NUCLEOTIDE SEQUENCE [LARGE SCALE GENOMIC DNA]</scope>
    <source>
        <strain evidence="1 2">MAS1</strain>
    </source>
</reference>
<keyword evidence="2" id="KW-1185">Reference proteome</keyword>
<dbReference type="EMBL" id="AYSF01000061">
    <property type="protein sequence ID" value="ESU71556.1"/>
    <property type="molecule type" value="Genomic_DNA"/>
</dbReference>
<evidence type="ECO:0000313" key="1">
    <source>
        <dbReference type="EMBL" id="ESU71556.1"/>
    </source>
</evidence>
<organism evidence="1 2">
    <name type="scientific">Geobacillus thermopakistaniensis (strain MAS1)</name>
    <dbReference type="NCBI Taxonomy" id="1408282"/>
    <lineage>
        <taxon>Bacteria</taxon>
        <taxon>Bacillati</taxon>
        <taxon>Bacillota</taxon>
        <taxon>Bacilli</taxon>
        <taxon>Bacillales</taxon>
        <taxon>Anoxybacillaceae</taxon>
        <taxon>Geobacillus</taxon>
    </lineage>
</organism>
<dbReference type="Proteomes" id="UP000018339">
    <property type="component" value="Unassembled WGS sequence"/>
</dbReference>
<proteinExistence type="predicted"/>
<sequence>MPQFSLIWETMLESGMFRSIAGLLSLGSMFDKAGQRKGRGRDG</sequence>
<dbReference type="AlphaFoldDB" id="A0A7U9J9T4"/>